<dbReference type="EMBL" id="JACGWL010000013">
    <property type="protein sequence ID" value="KAK4389071.1"/>
    <property type="molecule type" value="Genomic_DNA"/>
</dbReference>
<evidence type="ECO:0000256" key="1">
    <source>
        <dbReference type="SAM" id="MobiDB-lite"/>
    </source>
</evidence>
<evidence type="ECO:0000313" key="2">
    <source>
        <dbReference type="EMBL" id="KAK4389071.1"/>
    </source>
</evidence>
<feature type="compositionally biased region" description="Basic and acidic residues" evidence="1">
    <location>
        <begin position="7"/>
        <end position="17"/>
    </location>
</feature>
<feature type="region of interest" description="Disordered" evidence="1">
    <location>
        <begin position="1"/>
        <end position="67"/>
    </location>
</feature>
<dbReference type="AlphaFoldDB" id="A0AAE1W9L7"/>
<proteinExistence type="predicted"/>
<keyword evidence="3" id="KW-1185">Reference proteome</keyword>
<evidence type="ECO:0000313" key="3">
    <source>
        <dbReference type="Proteomes" id="UP001289374"/>
    </source>
</evidence>
<gene>
    <name evidence="2" type="ORF">Sango_2244100</name>
</gene>
<reference evidence="2" key="1">
    <citation type="submission" date="2020-06" db="EMBL/GenBank/DDBJ databases">
        <authorList>
            <person name="Li T."/>
            <person name="Hu X."/>
            <person name="Zhang T."/>
            <person name="Song X."/>
            <person name="Zhang H."/>
            <person name="Dai N."/>
            <person name="Sheng W."/>
            <person name="Hou X."/>
            <person name="Wei L."/>
        </authorList>
    </citation>
    <scope>NUCLEOTIDE SEQUENCE</scope>
    <source>
        <strain evidence="2">K16</strain>
        <tissue evidence="2">Leaf</tissue>
    </source>
</reference>
<accession>A0AAE1W9L7</accession>
<protein>
    <submittedName>
        <fullName evidence="2">Uncharacterized protein</fullName>
    </submittedName>
</protein>
<sequence>MAQDDCTSLKHADKPKEQFGVGTRRYGLKSPPATESRSQPPLFQPWRGSPSPSPRSPRSRNQPNWAYAGPGMQAVFLGSSPKGCGTGVFLPRKVDSDVQSTSEPTLPPSLILSIVSTRSNLIDEIEISLLESY</sequence>
<organism evidence="2 3">
    <name type="scientific">Sesamum angolense</name>
    <dbReference type="NCBI Taxonomy" id="2727404"/>
    <lineage>
        <taxon>Eukaryota</taxon>
        <taxon>Viridiplantae</taxon>
        <taxon>Streptophyta</taxon>
        <taxon>Embryophyta</taxon>
        <taxon>Tracheophyta</taxon>
        <taxon>Spermatophyta</taxon>
        <taxon>Magnoliopsida</taxon>
        <taxon>eudicotyledons</taxon>
        <taxon>Gunneridae</taxon>
        <taxon>Pentapetalae</taxon>
        <taxon>asterids</taxon>
        <taxon>lamiids</taxon>
        <taxon>Lamiales</taxon>
        <taxon>Pedaliaceae</taxon>
        <taxon>Sesamum</taxon>
    </lineage>
</organism>
<reference evidence="2" key="2">
    <citation type="journal article" date="2024" name="Plant">
        <title>Genomic evolution and insights into agronomic trait innovations of Sesamum species.</title>
        <authorList>
            <person name="Miao H."/>
            <person name="Wang L."/>
            <person name="Qu L."/>
            <person name="Liu H."/>
            <person name="Sun Y."/>
            <person name="Le M."/>
            <person name="Wang Q."/>
            <person name="Wei S."/>
            <person name="Zheng Y."/>
            <person name="Lin W."/>
            <person name="Duan Y."/>
            <person name="Cao H."/>
            <person name="Xiong S."/>
            <person name="Wang X."/>
            <person name="Wei L."/>
            <person name="Li C."/>
            <person name="Ma Q."/>
            <person name="Ju M."/>
            <person name="Zhao R."/>
            <person name="Li G."/>
            <person name="Mu C."/>
            <person name="Tian Q."/>
            <person name="Mei H."/>
            <person name="Zhang T."/>
            <person name="Gao T."/>
            <person name="Zhang H."/>
        </authorList>
    </citation>
    <scope>NUCLEOTIDE SEQUENCE</scope>
    <source>
        <strain evidence="2">K16</strain>
    </source>
</reference>
<name>A0AAE1W9L7_9LAMI</name>
<comment type="caution">
    <text evidence="2">The sequence shown here is derived from an EMBL/GenBank/DDBJ whole genome shotgun (WGS) entry which is preliminary data.</text>
</comment>
<dbReference type="Proteomes" id="UP001289374">
    <property type="component" value="Unassembled WGS sequence"/>
</dbReference>